<dbReference type="GO" id="GO:0016746">
    <property type="term" value="F:acyltransferase activity"/>
    <property type="evidence" value="ECO:0007669"/>
    <property type="project" value="UniProtKB-KW"/>
</dbReference>
<keyword evidence="1" id="KW-0808">Transferase</keyword>
<dbReference type="InterPro" id="IPR011004">
    <property type="entry name" value="Trimer_LpxA-like_sf"/>
</dbReference>
<keyword evidence="2" id="KW-1185">Reference proteome</keyword>
<dbReference type="InterPro" id="IPR017972">
    <property type="entry name" value="Cyt_P450_CS"/>
</dbReference>
<evidence type="ECO:0000313" key="2">
    <source>
        <dbReference type="Proteomes" id="UP000644010"/>
    </source>
</evidence>
<dbReference type="EMBL" id="JACOOI010000031">
    <property type="protein sequence ID" value="MBC5645485.1"/>
    <property type="molecule type" value="Genomic_DNA"/>
</dbReference>
<dbReference type="PANTHER" id="PTHR23416">
    <property type="entry name" value="SIALIC ACID SYNTHASE-RELATED"/>
    <property type="match status" value="1"/>
</dbReference>
<gene>
    <name evidence="1" type="ORF">H8S77_21605</name>
</gene>
<keyword evidence="1" id="KW-0012">Acyltransferase</keyword>
<dbReference type="PROSITE" id="PS00086">
    <property type="entry name" value="CYTOCHROME_P450"/>
    <property type="match status" value="1"/>
</dbReference>
<dbReference type="RefSeq" id="WP_186961140.1">
    <property type="nucleotide sequence ID" value="NZ_JACOOI010000031.1"/>
</dbReference>
<dbReference type="InterPro" id="IPR051159">
    <property type="entry name" value="Hexapeptide_acetyltransf"/>
</dbReference>
<reference evidence="1 2" key="1">
    <citation type="submission" date="2020-08" db="EMBL/GenBank/DDBJ databases">
        <title>Genome public.</title>
        <authorList>
            <person name="Liu C."/>
            <person name="Sun Q."/>
        </authorList>
    </citation>
    <scope>NUCLEOTIDE SEQUENCE [LARGE SCALE GENOMIC DNA]</scope>
    <source>
        <strain evidence="1 2">BX2</strain>
    </source>
</reference>
<dbReference type="SUPFAM" id="SSF51161">
    <property type="entry name" value="Trimeric LpxA-like enzymes"/>
    <property type="match status" value="1"/>
</dbReference>
<dbReference type="Proteomes" id="UP000644010">
    <property type="component" value="Unassembled WGS sequence"/>
</dbReference>
<dbReference type="Gene3D" id="2.160.10.10">
    <property type="entry name" value="Hexapeptide repeat proteins"/>
    <property type="match status" value="1"/>
</dbReference>
<evidence type="ECO:0000313" key="1">
    <source>
        <dbReference type="EMBL" id="MBC5645485.1"/>
    </source>
</evidence>
<sequence>MKLTFEKLFSIPKSFWVSIHYFPFKEAIKLPILVRYNTRLIAISGLIKINKSEGVKTGMLSIGFGNVGIFDKKYERSIWEVTGCIELKGKAAFGHGCRLCVGKNGTLTIGCHFNNTAAMTIICQKHITFGDNVITSWNTLVMDTDWHSIVNVETNEIYPISKDIVIGNNVWLCTRSVVLKGSVIPDGCIVGANSLCSKKYTLDNSLIAGNPAEIRRKNVTMYRN</sequence>
<protein>
    <submittedName>
        <fullName evidence="1">Acyltransferase</fullName>
    </submittedName>
</protein>
<comment type="caution">
    <text evidence="1">The sequence shown here is derived from an EMBL/GenBank/DDBJ whole genome shotgun (WGS) entry which is preliminary data.</text>
</comment>
<accession>A0ABR7E6T6</accession>
<organism evidence="1 2">
    <name type="scientific">Parabacteroides segnis</name>
    <dbReference type="NCBI Taxonomy" id="2763058"/>
    <lineage>
        <taxon>Bacteria</taxon>
        <taxon>Pseudomonadati</taxon>
        <taxon>Bacteroidota</taxon>
        <taxon>Bacteroidia</taxon>
        <taxon>Bacteroidales</taxon>
        <taxon>Tannerellaceae</taxon>
        <taxon>Parabacteroides</taxon>
    </lineage>
</organism>
<proteinExistence type="predicted"/>
<name>A0ABR7E6T6_9BACT</name>